<name>A0A2I4CSM4_AUSLI</name>
<feature type="compositionally biased region" description="Pro residues" evidence="1">
    <location>
        <begin position="237"/>
        <end position="249"/>
    </location>
</feature>
<gene>
    <name evidence="3" type="primary">LOC106531635</name>
</gene>
<organism evidence="2 3">
    <name type="scientific">Austrofundulus limnaeus</name>
    <name type="common">Annual killifish</name>
    <dbReference type="NCBI Taxonomy" id="52670"/>
    <lineage>
        <taxon>Eukaryota</taxon>
        <taxon>Metazoa</taxon>
        <taxon>Chordata</taxon>
        <taxon>Craniata</taxon>
        <taxon>Vertebrata</taxon>
        <taxon>Euteleostomi</taxon>
        <taxon>Actinopterygii</taxon>
        <taxon>Neopterygii</taxon>
        <taxon>Teleostei</taxon>
        <taxon>Neoteleostei</taxon>
        <taxon>Acanthomorphata</taxon>
        <taxon>Ovalentaria</taxon>
        <taxon>Atherinomorphae</taxon>
        <taxon>Cyprinodontiformes</taxon>
        <taxon>Rivulidae</taxon>
        <taxon>Austrofundulus</taxon>
    </lineage>
</organism>
<feature type="region of interest" description="Disordered" evidence="1">
    <location>
        <begin position="284"/>
        <end position="303"/>
    </location>
</feature>
<reference evidence="3" key="1">
    <citation type="submission" date="2025-08" db="UniProtKB">
        <authorList>
            <consortium name="RefSeq"/>
        </authorList>
    </citation>
    <scope>IDENTIFICATION</scope>
</reference>
<evidence type="ECO:0000313" key="3">
    <source>
        <dbReference type="RefSeq" id="XP_013882991.1"/>
    </source>
</evidence>
<feature type="region of interest" description="Disordered" evidence="1">
    <location>
        <begin position="231"/>
        <end position="267"/>
    </location>
</feature>
<feature type="region of interest" description="Disordered" evidence="1">
    <location>
        <begin position="1"/>
        <end position="24"/>
    </location>
</feature>
<accession>A0A2I4CSM4</accession>
<dbReference type="InParanoid" id="A0A2I4CSM4"/>
<dbReference type="KEGG" id="alim:106531635"/>
<dbReference type="OrthoDB" id="8445060at2759"/>
<feature type="compositionally biased region" description="Basic and acidic residues" evidence="1">
    <location>
        <begin position="61"/>
        <end position="75"/>
    </location>
</feature>
<dbReference type="STRING" id="52670.A0A2I4CSM4"/>
<evidence type="ECO:0000313" key="2">
    <source>
        <dbReference type="Proteomes" id="UP000192220"/>
    </source>
</evidence>
<feature type="region of interest" description="Disordered" evidence="1">
    <location>
        <begin position="37"/>
        <end position="145"/>
    </location>
</feature>
<dbReference type="RefSeq" id="XP_013882991.1">
    <property type="nucleotide sequence ID" value="XM_014027537.1"/>
</dbReference>
<feature type="compositionally biased region" description="Basic and acidic residues" evidence="1">
    <location>
        <begin position="633"/>
        <end position="645"/>
    </location>
</feature>
<sequence>MQQTLHVSRPPNKLSETVTKEPENQWPAIVLERVTQIKRRLDIKGPPVRTDSPSSIDSEDEKGHISKKGQQELHTRPPIKLSQTVTKEPENQWPALNLEQVTRIKRRLDIKGPSPRPDSPSSSDSEDETTGDFRKKEQKKVNVSRPGLETSAVLTTSEKMFTQSPGVLVKNISHTPKKDHNILLEKYEVMSDDLENQPTNTACSTPEITPELQTRWATMHLGVSRFRRRLEITSPTTKPPNPPFSPPRYFPYSSSSENAPEKQPRLQRRIVGTRELVLTDSSFVPENIPQNRSPTLKDPHNKVSFPFEVKPSVTGKDKTKADTILVDLSSQDIKRYQDIWVDEKTLATTSQRYSSSLSSDSKEETTNPCVPDIKKYLNIKTPSPEPNNTQAFFSQGEKDGTKYSEMQSRQTLTKLETTDESLITYKRSIIKTSSLPKNYFIPAGSSQAVDHTFIAQRVDSYRNTSHSPRLDTSMNFDDRPTTLNTDVALQHEIRWMGVGHHLSGFSNSNPASMNAVLPTLQQASLAEPRSLPFEDSSSTSVTDKMQDSGKLDKILMNKYSSLDSESASPPSIGTFDLFGISPASMDKKEKKGLGALKIMSLERRLWEKDLSKDPSLPTDDSGSQDDNFSYSQFEKDTKISSKEPVKLASTSSLDKKRDADLLLLYGIPRYIRHDIKAPVQDTVPESPLPDD</sequence>
<keyword evidence="2" id="KW-1185">Reference proteome</keyword>
<feature type="compositionally biased region" description="Polar residues" evidence="1">
    <location>
        <begin position="284"/>
        <end position="294"/>
    </location>
</feature>
<dbReference type="Proteomes" id="UP000192220">
    <property type="component" value="Unplaced"/>
</dbReference>
<feature type="compositionally biased region" description="Polar residues" evidence="1">
    <location>
        <begin position="618"/>
        <end position="632"/>
    </location>
</feature>
<evidence type="ECO:0000256" key="1">
    <source>
        <dbReference type="SAM" id="MobiDB-lite"/>
    </source>
</evidence>
<feature type="region of interest" description="Disordered" evidence="1">
    <location>
        <begin position="611"/>
        <end position="653"/>
    </location>
</feature>
<dbReference type="AlphaFoldDB" id="A0A2I4CSM4"/>
<proteinExistence type="predicted"/>
<protein>
    <submittedName>
        <fullName evidence="3">Uncharacterized protein LOC106531635</fullName>
    </submittedName>
</protein>
<dbReference type="GeneID" id="106531635"/>